<evidence type="ECO:0000313" key="3">
    <source>
        <dbReference type="EMBL" id="TWT97280.1"/>
    </source>
</evidence>
<evidence type="ECO:0000256" key="2">
    <source>
        <dbReference type="SAM" id="Phobius"/>
    </source>
</evidence>
<feature type="region of interest" description="Disordered" evidence="1">
    <location>
        <begin position="93"/>
        <end position="178"/>
    </location>
</feature>
<name>A0A5C6ACW8_9BACT</name>
<keyword evidence="4" id="KW-1185">Reference proteome</keyword>
<evidence type="ECO:0000313" key="4">
    <source>
        <dbReference type="Proteomes" id="UP000316213"/>
    </source>
</evidence>
<dbReference type="RefSeq" id="WP_146577895.1">
    <property type="nucleotide sequence ID" value="NZ_SJPM01000004.1"/>
</dbReference>
<keyword evidence="2" id="KW-1133">Transmembrane helix</keyword>
<dbReference type="Proteomes" id="UP000316213">
    <property type="component" value="Unassembled WGS sequence"/>
</dbReference>
<evidence type="ECO:0000256" key="1">
    <source>
        <dbReference type="SAM" id="MobiDB-lite"/>
    </source>
</evidence>
<gene>
    <name evidence="3" type="ORF">Pla100_24300</name>
</gene>
<reference evidence="3 4" key="1">
    <citation type="submission" date="2019-02" db="EMBL/GenBank/DDBJ databases">
        <title>Deep-cultivation of Planctomycetes and their phenomic and genomic characterization uncovers novel biology.</title>
        <authorList>
            <person name="Wiegand S."/>
            <person name="Jogler M."/>
            <person name="Boedeker C."/>
            <person name="Pinto D."/>
            <person name="Vollmers J."/>
            <person name="Rivas-Marin E."/>
            <person name="Kohn T."/>
            <person name="Peeters S.H."/>
            <person name="Heuer A."/>
            <person name="Rast P."/>
            <person name="Oberbeckmann S."/>
            <person name="Bunk B."/>
            <person name="Jeske O."/>
            <person name="Meyerdierks A."/>
            <person name="Storesund J.E."/>
            <person name="Kallscheuer N."/>
            <person name="Luecker S."/>
            <person name="Lage O.M."/>
            <person name="Pohl T."/>
            <person name="Merkel B.J."/>
            <person name="Hornburger P."/>
            <person name="Mueller R.-W."/>
            <person name="Bruemmer F."/>
            <person name="Labrenz M."/>
            <person name="Spormann A.M."/>
            <person name="Op Den Camp H."/>
            <person name="Overmann J."/>
            <person name="Amann R."/>
            <person name="Jetten M.S.M."/>
            <person name="Mascher T."/>
            <person name="Medema M.H."/>
            <person name="Devos D.P."/>
            <person name="Kaster A.-K."/>
            <person name="Ovreas L."/>
            <person name="Rohde M."/>
            <person name="Galperin M.Y."/>
            <person name="Jogler C."/>
        </authorList>
    </citation>
    <scope>NUCLEOTIDE SEQUENCE [LARGE SCALE GENOMIC DNA]</scope>
    <source>
        <strain evidence="3 4">Pla100</strain>
    </source>
</reference>
<comment type="caution">
    <text evidence="3">The sequence shown here is derived from an EMBL/GenBank/DDBJ whole genome shotgun (WGS) entry which is preliminary data.</text>
</comment>
<organism evidence="3 4">
    <name type="scientific">Neorhodopirellula pilleata</name>
    <dbReference type="NCBI Taxonomy" id="2714738"/>
    <lineage>
        <taxon>Bacteria</taxon>
        <taxon>Pseudomonadati</taxon>
        <taxon>Planctomycetota</taxon>
        <taxon>Planctomycetia</taxon>
        <taxon>Pirellulales</taxon>
        <taxon>Pirellulaceae</taxon>
        <taxon>Neorhodopirellula</taxon>
    </lineage>
</organism>
<feature type="transmembrane region" description="Helical" evidence="2">
    <location>
        <begin position="32"/>
        <end position="52"/>
    </location>
</feature>
<keyword evidence="2" id="KW-0472">Membrane</keyword>
<feature type="compositionally biased region" description="Polar residues" evidence="1">
    <location>
        <begin position="101"/>
        <end position="118"/>
    </location>
</feature>
<proteinExistence type="predicted"/>
<sequence>MTQKRKIWIGVATVSVLLLYFFGLLWPLVRFILSGAAIVGLGTSAFLAFRYFKASQSASSDPSVERPQSRQALSAGFATVMIFLLLSCVPSDQPVERDTPPTRSLAETSVEPTHSKPTISEIDPEPAKPTPQLPKVIAKAKVKSNPPTESQAKVRPTPEKYTPKPATRTPQVQTKPKISADEADMAAAKLMGALIGAAAEQQRRQQEQDRNDPRLKYAGEGGNVCIQCDGAKVYCFVDANGVLQVQTCPRCRGTGNAF</sequence>
<feature type="transmembrane region" description="Helical" evidence="2">
    <location>
        <begin position="72"/>
        <end position="92"/>
    </location>
</feature>
<dbReference type="EMBL" id="SJPM01000004">
    <property type="protein sequence ID" value="TWT97280.1"/>
    <property type="molecule type" value="Genomic_DNA"/>
</dbReference>
<dbReference type="AlphaFoldDB" id="A0A5C6ACW8"/>
<accession>A0A5C6ACW8</accession>
<keyword evidence="2" id="KW-0812">Transmembrane</keyword>
<protein>
    <submittedName>
        <fullName evidence="3">Uncharacterized protein</fullName>
    </submittedName>
</protein>
<feature type="transmembrane region" description="Helical" evidence="2">
    <location>
        <begin position="7"/>
        <end position="26"/>
    </location>
</feature>
<dbReference type="OrthoDB" id="9852409at2"/>